<dbReference type="eggNOG" id="ENOG502RQCJ">
    <property type="taxonomic scope" value="Eukaryota"/>
</dbReference>
<dbReference type="InterPro" id="IPR045518">
    <property type="entry name" value="2EXR"/>
</dbReference>
<accession>G2QMS7</accession>
<evidence type="ECO:0000313" key="3">
    <source>
        <dbReference type="Proteomes" id="UP000007322"/>
    </source>
</evidence>
<dbReference type="AlphaFoldDB" id="G2QMS7"/>
<proteinExistence type="predicted"/>
<dbReference type="GeneID" id="11511534"/>
<dbReference type="Proteomes" id="UP000007322">
    <property type="component" value="Chromosome 6"/>
</dbReference>
<gene>
    <name evidence="2" type="ORF">MYCTH_2129567</name>
</gene>
<keyword evidence="3" id="KW-1185">Reference proteome</keyword>
<dbReference type="Pfam" id="PF20150">
    <property type="entry name" value="2EXR"/>
    <property type="match status" value="1"/>
</dbReference>
<dbReference type="EMBL" id="CP003007">
    <property type="protein sequence ID" value="AEO60467.1"/>
    <property type="molecule type" value="Genomic_DNA"/>
</dbReference>
<reference evidence="2 3" key="1">
    <citation type="journal article" date="2011" name="Nat. Biotechnol.">
        <title>Comparative genomic analysis of the thermophilic biomass-degrading fungi Myceliophthora thermophila and Thielavia terrestris.</title>
        <authorList>
            <person name="Berka R.M."/>
            <person name="Grigoriev I.V."/>
            <person name="Otillar R."/>
            <person name="Salamov A."/>
            <person name="Grimwood J."/>
            <person name="Reid I."/>
            <person name="Ishmael N."/>
            <person name="John T."/>
            <person name="Darmond C."/>
            <person name="Moisan M.-C."/>
            <person name="Henrissat B."/>
            <person name="Coutinho P.M."/>
            <person name="Lombard V."/>
            <person name="Natvig D.O."/>
            <person name="Lindquist E."/>
            <person name="Schmutz J."/>
            <person name="Lucas S."/>
            <person name="Harris P."/>
            <person name="Powlowski J."/>
            <person name="Bellemare A."/>
            <person name="Taylor D."/>
            <person name="Butler G."/>
            <person name="de Vries R.P."/>
            <person name="Allijn I.E."/>
            <person name="van den Brink J."/>
            <person name="Ushinsky S."/>
            <person name="Storms R."/>
            <person name="Powell A.J."/>
            <person name="Paulsen I.T."/>
            <person name="Elbourne L.D.H."/>
            <person name="Baker S.E."/>
            <person name="Magnuson J."/>
            <person name="LaBoissiere S."/>
            <person name="Clutterbuck A.J."/>
            <person name="Martinez D."/>
            <person name="Wogulis M."/>
            <person name="de Leon A.L."/>
            <person name="Rey M.W."/>
            <person name="Tsang A."/>
        </authorList>
    </citation>
    <scope>NUCLEOTIDE SEQUENCE [LARGE SCALE GENOMIC DNA]</scope>
    <source>
        <strain evidence="3">ATCC 42464 / BCRC 31852 / DSM 1799</strain>
    </source>
</reference>
<dbReference type="RefSeq" id="XP_003665712.1">
    <property type="nucleotide sequence ID" value="XM_003665664.1"/>
</dbReference>
<dbReference type="KEGG" id="mtm:MYCTH_2129567"/>
<organism evidence="2 3">
    <name type="scientific">Thermothelomyces thermophilus (strain ATCC 42464 / BCRC 31852 / DSM 1799)</name>
    <name type="common">Sporotrichum thermophile</name>
    <dbReference type="NCBI Taxonomy" id="573729"/>
    <lineage>
        <taxon>Eukaryota</taxon>
        <taxon>Fungi</taxon>
        <taxon>Dikarya</taxon>
        <taxon>Ascomycota</taxon>
        <taxon>Pezizomycotina</taxon>
        <taxon>Sordariomycetes</taxon>
        <taxon>Sordariomycetidae</taxon>
        <taxon>Sordariales</taxon>
        <taxon>Chaetomiaceae</taxon>
        <taxon>Thermothelomyces</taxon>
    </lineage>
</organism>
<dbReference type="InParanoid" id="G2QMS7"/>
<dbReference type="HOGENOM" id="CLU_2122765_0_0_1"/>
<evidence type="ECO:0000313" key="2">
    <source>
        <dbReference type="EMBL" id="AEO60467.1"/>
    </source>
</evidence>
<feature type="domain" description="2EXR" evidence="1">
    <location>
        <begin position="11"/>
        <end position="85"/>
    </location>
</feature>
<evidence type="ECO:0000259" key="1">
    <source>
        <dbReference type="Pfam" id="PF20150"/>
    </source>
</evidence>
<protein>
    <recommendedName>
        <fullName evidence="1">2EXR domain-containing protein</fullName>
    </recommendedName>
</protein>
<dbReference type="OrthoDB" id="4578567at2759"/>
<sequence>MTAATITTFYPLPRLPFEIRARIWELRVEPRIVEVVYYYPSPAKMTDPDAWAKGSMKSLPPVRHPPALVYRSSGPTANSERRRCSLHTFSTTARRCLSSTAPNSLISSSFSLDF</sequence>
<name>G2QMS7_THET4</name>
<dbReference type="VEuPathDB" id="FungiDB:MYCTH_2129567"/>